<feature type="compositionally biased region" description="Basic and acidic residues" evidence="1">
    <location>
        <begin position="2288"/>
        <end position="2297"/>
    </location>
</feature>
<feature type="region of interest" description="Disordered" evidence="1">
    <location>
        <begin position="1754"/>
        <end position="1790"/>
    </location>
</feature>
<gene>
    <name evidence="2" type="ORF">Cadr_000026347</name>
</gene>
<sequence>MRFVRCQALGLTQNPHPRSPHPFFPFLSSAAAEYPSPFPQAPCARSRGARPTGSCRACSPSATGPRCLRFCLPSLPPTRDPVSRHPSGCSGHPRPRHARGAAGNLGLPQTTPCRPGFSEFPLSGLTGSSVGNPGRALGACLDGWVCAERSWSGSGRCWADENEKTGEPGLSGIYLLSVVRRSVSSFPRSWTRALSHIYLPTYSWTQPATPPPSLPPPQPESRTLGLTIQEHFSPPDPSSSESSLTLPSSPLLPGLVDSHSDFSSPPPSGVFAWLSAGPCRPCRRIFLKNARGTGRTTQTPALGLAGVAVGLRRCQKENSPPASWGHARAGLLSRPPEDSPPRHGLQREALGAGALLWAFPPDGNETASPPSHCSQVSAAEDGRTADLSGTDCEPGWGLAVTEDKGRVLGGHLGAQQEWSRRGPGDPPGFARGPLGNSRPRRPPGRQGSEPATPVSTGVQAHCNSDKRPQAFGLLHSGCWHTCLLPGAPLGVGTAAGPVLFPRRLPSLLALAVFIPSVEPGRACVTGGTGTRSPRAFEPFMKEGGVQDGGWRRREQSLGGHDFKGSPLLGAGLLRQPLGRAFPRSDFRSRSILSVPPPAPAHRRAPLPHALGLSFADFATDHGTVMSLHLLCLCRPFLCPTHASTFDSSSNCPLSDLDGDTSEPGAESPAGKTQPCLGGRMLWASAACSSDKYPQDSSGQASVHTVQHVSVQTAGRCGSGGHREGQWKDGGSAPLCSPTASPSPLLDRVRGMIAGVGPEDWPLQERSGRKCHLSLGGWHLPLAVQWLRNQLFGGAVEAGVCVLGSSRSTACFWGSRGPAHRHCPLVSQVSMREAAKGRKELWSLSGTKATDPEEGLRGMAGREGESYLTPLQTETLLGRGVWGMLTYSNVDFLRSGASRSLRCANDSRWDRCPHPTGQERASPKLCGRTPGGMLDWGGDEFRKACFLGEEEGITPMLVRPSQVQSGFRNQALHRLEAQMKRDPEEAGRPRALARCSRSPCGSSNTWPEGHGKHLLLPKAGAGLGYPLPASWFRAEGLREIVLPDWTFDSGPCLPLLLCSWVATGESLNFSELRSPQRKTAVLQAALLLSQATEADGLLQAASKPAEEAGVPGRGPQQCGRPVLLTLECAHERPRDGESAFLMSFWGMLAWGPPSGYRCGNTEITDSKPRSPRNPAPVEGPLTTALDGLGGVLAESSAPATLAAHLGLWFRVDLVSELCSSELPGWAPVSHPDKAGGTLASLPTPPRPHLPPLPQLGFPRVSGSWCVCVCIAVRLSTPSPSSSLPTPPSFPLPPSVIIKSSQCFLSRSWFPEEGDAPSHQAFTLPQRRCSPVWSSMTPGGFPGAGAAVSGDGLAGLRAGASEPWVKGPVLLSACLLVFLGPLPPGWPEHPSGRVAVEAVVPGGSLGHQKGVGAWGTQWPSRILGTWHLMRGHLSLLGRRTPVQGPCPGWWASLWGWGPARATCHPSRLTLPASSPGAGKGRASSPAEPDPLSFFGLERRYPLPGGPGRDGVGALRSPTQAVEAVLQAGNLRKDDLGARREGWRRRGGRSPRRSLIRGGAVSVVGAAQRRVLSWFFGLCPCGCRSGRSPCRPSAGVARGSAGGAAGHGSTGRESPGPQWELLRRFVCMWVGAIFQCCLLTANDLMLAMQREPQFWNGLPGGASHKTGVFPAQLLPDSSGGLWCTHHCLKGPQCLPWLPRAQGLGYEACVEAGRGRTPVTVGSGEPGNHLNLRASLTCTESQSRDRILDTLASLPAHTWGTKKEEQGQSSGLRRPPCQLPGAGSEGSEAREEMVPQNAWGLAPAPQIHFWRTLIKSPALSLRFLMCEGVFSTRNRKRRGLSEARGASHNIPIHRSEERGHKRTQEESCPLPQSALRNFILLLVLILEAQSSISVLHQSRQHRTHLAEDLGRQWLIALVSWKGKSDMNGAAAGMEGGGQKPGPNPPWRNLTEITKQLVVILGGLDAQQHLPDGVSTWQQLWLGGGGHQGRLLCKENTLERQACCWLGDVECPSQPSALCTLAPPLVRGADLGRVPPCSASTLWNLAPPLAGGLFKNRRSGLTPSNNESGSTATPVQQQRQKLELGWRPKHQALRLSLFMLATHLSSWYVVPIKGQGHRGLGRWGPVQGHVARRWQSHGVDHSLCNTLWGLREERWFGTTGRPGRRGEEQPEYDVELRKSGTWEAAGFSLTQGSGPMGGMQAGEVAVVSVSSVTAYQSTFLDPLLCTKRCARHQRSQERGDDVSLPQEALCRANSESENHQQCEPATRDALRLKSQGGRDAAEPAGSQLQGGADLERRRENKVNKAHSSGRSAEVSARQMALGPGRDAQTRSRGVLRWNSRRVRGPYSHPGPWHQSACGPRPGSLRAPASKERNDATCLTGGGRRGRPSAQEGDTLGSWLAFKEDTLTVPREPRHVSLQRWLCRGCPAEQGRAPLHDLAGSVRCYVNVCGGGAVPSAASPPSAPLSSSWFPPAPAVGLWPSVRCHAFSHWPSLEASAFWLWCRHTLHFPLLLSLSSQAPGGCRGDSSPFPERLAEAPARPRLMALGGARVGPSVLLPKVGPPGAEDSAARL</sequence>
<proteinExistence type="predicted"/>
<feature type="region of interest" description="Disordered" evidence="1">
    <location>
        <begin position="2051"/>
        <end position="2074"/>
    </location>
</feature>
<reference evidence="2 3" key="1">
    <citation type="journal article" date="2019" name="Mol. Ecol. Resour.">
        <title>Improving Illumina assemblies with Hi-C and long reads: an example with the North African dromedary.</title>
        <authorList>
            <person name="Elbers J.P."/>
            <person name="Rogers M.F."/>
            <person name="Perelman P.L."/>
            <person name="Proskuryakova A.A."/>
            <person name="Serdyukova N.A."/>
            <person name="Johnson W.E."/>
            <person name="Horin P."/>
            <person name="Corander J."/>
            <person name="Murphy D."/>
            <person name="Burger P.A."/>
        </authorList>
    </citation>
    <scope>NUCLEOTIDE SEQUENCE [LARGE SCALE GENOMIC DNA]</scope>
    <source>
        <strain evidence="2">Drom800</strain>
        <tissue evidence="2">Blood</tissue>
    </source>
</reference>
<feature type="region of interest" description="Disordered" evidence="1">
    <location>
        <begin position="229"/>
        <end position="250"/>
    </location>
</feature>
<feature type="region of interest" description="Disordered" evidence="1">
    <location>
        <begin position="78"/>
        <end position="107"/>
    </location>
</feature>
<feature type="region of interest" description="Disordered" evidence="1">
    <location>
        <begin position="1836"/>
        <end position="1864"/>
    </location>
</feature>
<accession>A0A5N4CEF7</accession>
<keyword evidence="3" id="KW-1185">Reference proteome</keyword>
<feature type="compositionally biased region" description="Low complexity" evidence="1">
    <location>
        <begin position="238"/>
        <end position="250"/>
    </location>
</feature>
<organism evidence="2 3">
    <name type="scientific">Camelus dromedarius</name>
    <name type="common">Dromedary</name>
    <name type="synonym">Arabian camel</name>
    <dbReference type="NCBI Taxonomy" id="9838"/>
    <lineage>
        <taxon>Eukaryota</taxon>
        <taxon>Metazoa</taxon>
        <taxon>Chordata</taxon>
        <taxon>Craniata</taxon>
        <taxon>Vertebrata</taxon>
        <taxon>Euteleostomi</taxon>
        <taxon>Mammalia</taxon>
        <taxon>Eutheria</taxon>
        <taxon>Laurasiatheria</taxon>
        <taxon>Artiodactyla</taxon>
        <taxon>Tylopoda</taxon>
        <taxon>Camelidae</taxon>
        <taxon>Camelus</taxon>
    </lineage>
</organism>
<name>A0A5N4CEF7_CAMDR</name>
<feature type="region of interest" description="Disordered" evidence="1">
    <location>
        <begin position="2267"/>
        <end position="2387"/>
    </location>
</feature>
<feature type="region of interest" description="Disordered" evidence="1">
    <location>
        <begin position="318"/>
        <end position="345"/>
    </location>
</feature>
<dbReference type="EMBL" id="JWIN03000027">
    <property type="protein sequence ID" value="KAB1257329.1"/>
    <property type="molecule type" value="Genomic_DNA"/>
</dbReference>
<feature type="region of interest" description="Disordered" evidence="1">
    <location>
        <begin position="357"/>
        <end position="390"/>
    </location>
</feature>
<feature type="compositionally biased region" description="Basic and acidic residues" evidence="1">
    <location>
        <begin position="1849"/>
        <end position="1861"/>
    </location>
</feature>
<protein>
    <submittedName>
        <fullName evidence="2">Uncharacterized protein</fullName>
    </submittedName>
</protein>
<feature type="compositionally biased region" description="Polar residues" evidence="1">
    <location>
        <begin position="2054"/>
        <end position="2074"/>
    </location>
</feature>
<comment type="caution">
    <text evidence="2">The sequence shown here is derived from an EMBL/GenBank/DDBJ whole genome shotgun (WGS) entry which is preliminary data.</text>
</comment>
<dbReference type="Proteomes" id="UP000299084">
    <property type="component" value="Unassembled WGS sequence"/>
</dbReference>
<feature type="region of interest" description="Disordered" evidence="1">
    <location>
        <begin position="1591"/>
        <end position="1612"/>
    </location>
</feature>
<feature type="region of interest" description="Disordered" evidence="1">
    <location>
        <begin position="414"/>
        <end position="460"/>
    </location>
</feature>
<evidence type="ECO:0000313" key="3">
    <source>
        <dbReference type="Proteomes" id="UP000299084"/>
    </source>
</evidence>
<evidence type="ECO:0000256" key="1">
    <source>
        <dbReference type="SAM" id="MobiDB-lite"/>
    </source>
</evidence>
<feature type="region of interest" description="Disordered" evidence="1">
    <location>
        <begin position="1159"/>
        <end position="1180"/>
    </location>
</feature>
<feature type="compositionally biased region" description="Gly residues" evidence="1">
    <location>
        <begin position="1597"/>
        <end position="1606"/>
    </location>
</feature>
<evidence type="ECO:0000313" key="2">
    <source>
        <dbReference type="EMBL" id="KAB1257329.1"/>
    </source>
</evidence>
<feature type="compositionally biased region" description="Polar residues" evidence="1">
    <location>
        <begin position="365"/>
        <end position="377"/>
    </location>
</feature>